<evidence type="ECO:0000313" key="3">
    <source>
        <dbReference type="EMBL" id="RHY98827.1"/>
    </source>
</evidence>
<organism evidence="3 4">
    <name type="scientific">Aphanomyces astaci</name>
    <name type="common">Crayfish plague agent</name>
    <dbReference type="NCBI Taxonomy" id="112090"/>
    <lineage>
        <taxon>Eukaryota</taxon>
        <taxon>Sar</taxon>
        <taxon>Stramenopiles</taxon>
        <taxon>Oomycota</taxon>
        <taxon>Saprolegniomycetes</taxon>
        <taxon>Saprolegniales</taxon>
        <taxon>Verrucalvaceae</taxon>
        <taxon>Aphanomyces</taxon>
    </lineage>
</organism>
<sequence>MKIFRSLVLVGATVVAAFDTYSAKILVDTNTFECELIDSVHVAQLHRSVEHPDSFIELTTKRKSRLNDLDLLRNSEEGTQEFVEIIGGSVDAVLGQLAKRCPSGALRHNTVRSLESIGETTVIKKIVDSGPPKNRIDIVFMGDGYQASEEALFFKDIQRLTDDLFTGDTFTQYLPLFNVWAVYVPSVDSGIGVGGKPRNTAFQLYRDGTELRGVYPNKPQYARDVCKTVGEFACDFPSLIGNDAYYGGLGGEFVVATSSVTSGTVVLRHEMGHNFGKVGEEYDGGKMYVGANMAKSINEAPWKHWLTNPDVIREEKAVQRFQKHIWYDLQKGSYQIKFTSNGAFKRWYIELSVSGADTNDALSITLNGEPLAWTTKGVKDRTFYSWRSSDAGFPAGDHVLNITAGGSFDSPIIKQLCNAVIYEYAGEDEFKLDDNDHIGFYPTWDINKRLSYRPDNEKCLMRNMTSPQFCTPCQENMWLQFLTRISFVEDVVVTGKDVALKVIPLGQLRPNPIPNERYSVQWFNNGNEVSTFRDQFNIDVSTVSGAAKQWTVKVNFTTPTIRVDSKGVTRAERTFNVDYTPPATTVTPTTTTVTPAPTTATPTTTKATPAPTTLTPTTTTATPTTTKATPVPTTVTPAPTTVTLTPTTTKATTTVAPTPTTTKAQC</sequence>
<dbReference type="GO" id="GO:0008237">
    <property type="term" value="F:metallopeptidase activity"/>
    <property type="evidence" value="ECO:0007669"/>
    <property type="project" value="InterPro"/>
</dbReference>
<dbReference type="InterPro" id="IPR024079">
    <property type="entry name" value="MetalloPept_cat_dom_sf"/>
</dbReference>
<feature type="signal peptide" evidence="2">
    <location>
        <begin position="1"/>
        <end position="17"/>
    </location>
</feature>
<keyword evidence="2" id="KW-0732">Signal</keyword>
<reference evidence="3 4" key="1">
    <citation type="submission" date="2018-08" db="EMBL/GenBank/DDBJ databases">
        <title>Aphanomyces genome sequencing and annotation.</title>
        <authorList>
            <person name="Minardi D."/>
            <person name="Oidtmann B."/>
            <person name="Van Der Giezen M."/>
            <person name="Studholme D.J."/>
        </authorList>
    </citation>
    <scope>NUCLEOTIDE SEQUENCE [LARGE SCALE GENOMIC DNA]</scope>
    <source>
        <strain evidence="3 4">Sv</strain>
    </source>
</reference>
<evidence type="ECO:0000256" key="2">
    <source>
        <dbReference type="SAM" id="SignalP"/>
    </source>
</evidence>
<evidence type="ECO:0000256" key="1">
    <source>
        <dbReference type="SAM" id="MobiDB-lite"/>
    </source>
</evidence>
<protein>
    <recommendedName>
        <fullName evidence="5">Peptidase M11 gametolysin domain-containing protein</fullName>
    </recommendedName>
</protein>
<proteinExistence type="predicted"/>
<accession>A0A3R7AC44</accession>
<dbReference type="AlphaFoldDB" id="A0A3R7AC44"/>
<name>A0A3R7AC44_APHAT</name>
<dbReference type="Proteomes" id="UP000285712">
    <property type="component" value="Unassembled WGS sequence"/>
</dbReference>
<feature type="region of interest" description="Disordered" evidence="1">
    <location>
        <begin position="579"/>
        <end position="666"/>
    </location>
</feature>
<comment type="caution">
    <text evidence="3">The sequence shown here is derived from an EMBL/GenBank/DDBJ whole genome shotgun (WGS) entry which is preliminary data.</text>
</comment>
<feature type="compositionally biased region" description="Low complexity" evidence="1">
    <location>
        <begin position="580"/>
        <end position="666"/>
    </location>
</feature>
<evidence type="ECO:0008006" key="5">
    <source>
        <dbReference type="Google" id="ProtNLM"/>
    </source>
</evidence>
<gene>
    <name evidence="3" type="ORF">DYB35_008576</name>
</gene>
<dbReference type="VEuPathDB" id="FungiDB:H257_08684"/>
<dbReference type="Gene3D" id="3.40.390.10">
    <property type="entry name" value="Collagenase (Catalytic Domain)"/>
    <property type="match status" value="2"/>
</dbReference>
<evidence type="ECO:0000313" key="4">
    <source>
        <dbReference type="Proteomes" id="UP000285712"/>
    </source>
</evidence>
<feature type="chain" id="PRO_5018679372" description="Peptidase M11 gametolysin domain-containing protein" evidence="2">
    <location>
        <begin position="18"/>
        <end position="666"/>
    </location>
</feature>
<dbReference type="Pfam" id="PF09471">
    <property type="entry name" value="Peptidase_M64"/>
    <property type="match status" value="1"/>
</dbReference>
<dbReference type="InterPro" id="IPR019026">
    <property type="entry name" value="Peptidase_M64_IgA"/>
</dbReference>
<dbReference type="EMBL" id="QUTG01001755">
    <property type="protein sequence ID" value="RHY98827.1"/>
    <property type="molecule type" value="Genomic_DNA"/>
</dbReference>